<dbReference type="InterPro" id="IPR045137">
    <property type="entry name" value="RBM26/27"/>
</dbReference>
<name>A0A9P8Y6Z9_9PEZI</name>
<feature type="domain" description="C3H1-type" evidence="10">
    <location>
        <begin position="227"/>
        <end position="255"/>
    </location>
</feature>
<keyword evidence="4 6" id="KW-0694">RNA-binding</keyword>
<dbReference type="GeneID" id="70177608"/>
<organism evidence="11 12">
    <name type="scientific">Microdochium trichocladiopsis</name>
    <dbReference type="NCBI Taxonomy" id="1682393"/>
    <lineage>
        <taxon>Eukaryota</taxon>
        <taxon>Fungi</taxon>
        <taxon>Dikarya</taxon>
        <taxon>Ascomycota</taxon>
        <taxon>Pezizomycotina</taxon>
        <taxon>Sordariomycetes</taxon>
        <taxon>Xylariomycetidae</taxon>
        <taxon>Xylariales</taxon>
        <taxon>Microdochiaceae</taxon>
        <taxon>Microdochium</taxon>
    </lineage>
</organism>
<proteinExistence type="predicted"/>
<dbReference type="GO" id="GO:0005634">
    <property type="term" value="C:nucleus"/>
    <property type="evidence" value="ECO:0007669"/>
    <property type="project" value="TreeGrafter"/>
</dbReference>
<dbReference type="OrthoDB" id="443401at2759"/>
<sequence length="728" mass="79179">MLFAEEDEGHLKAWIVKRLANTSDADSDVLADYVLALLRHDSDQATIRKLFESEIPDFLSDDSAAFTNDVFQAINYKSYLPGAPPAPPAGLAPTAAPFVSQAQKSSTASRKRRVSDRDEDDVDIILHDAPGRGGAPAQKLQKTGSDFQNNGALGNGGSGQTNGLYGQPGYGSMPNFGPGNGFGTNTQAFPPIDPAMILQNIQMLQQMGIPIPDPTAFATPGQQKSSRKKKKRCRDYDKKGFCARGHKCKWEHGNESVFLPSFMPPPPPAGDAALDYDPNSPAMAMAAMFGPQGMNFRNGQPHDRTTQANGHDSKKSKKQKGKPSVAVVNGPVHDRSRTKIVVQNIPKENLSEEQVRDFFSQFGPISEITIQEHRRLAVLNFETWEAANAAWSSPKVIFDNRFVKVFWQKDEADTVSGKDENNASEEADFDLDAFIQKQEEAQRIHEEKMKRRKELEKERQDLEDRRKRHLAEKRELDAKLRSASPSAHSERKSSAQTEALRAQLAALEAEADLLGIDPDAVQEDSQPWSGRGGRGRGGYRGRGAWRGGYAPRGGRGGGGPGAIEARHAAYAQYSLDLRPKVVIVSGADFTLPSNDESLRQYLFSVGEFESIRAEPEATHITFKDRKTAEQFMSGLASSDNTLAGVDEKLELAWGQNLTPAAAAASRQQAAGSAAKTDGDDAGSEAGGSEDGEIQDDGDGDHGMDGDFGMGHGRDQGDMDYDAGDDWIS</sequence>
<evidence type="ECO:0008006" key="13">
    <source>
        <dbReference type="Google" id="ProtNLM"/>
    </source>
</evidence>
<keyword evidence="3 7" id="KW-0862">Zinc</keyword>
<feature type="region of interest" description="Disordered" evidence="8">
    <location>
        <begin position="291"/>
        <end position="329"/>
    </location>
</feature>
<comment type="caution">
    <text evidence="11">The sequence shown here is derived from an EMBL/GenBank/DDBJ whole genome shotgun (WGS) entry which is preliminary data.</text>
</comment>
<keyword evidence="1 7" id="KW-0479">Metal-binding</keyword>
<evidence type="ECO:0000313" key="11">
    <source>
        <dbReference type="EMBL" id="KAH7031419.1"/>
    </source>
</evidence>
<dbReference type="InterPro" id="IPR035979">
    <property type="entry name" value="RBD_domain_sf"/>
</dbReference>
<feature type="region of interest" description="Disordered" evidence="8">
    <location>
        <begin position="445"/>
        <end position="499"/>
    </location>
</feature>
<comment type="function">
    <text evidence="5">May be involved in the turnover of nuclear polyadenylated (pA+) RNA.</text>
</comment>
<dbReference type="InterPro" id="IPR000504">
    <property type="entry name" value="RRM_dom"/>
</dbReference>
<evidence type="ECO:0000256" key="8">
    <source>
        <dbReference type="SAM" id="MobiDB-lite"/>
    </source>
</evidence>
<dbReference type="Gene3D" id="1.20.1390.10">
    <property type="entry name" value="PWI domain"/>
    <property type="match status" value="1"/>
</dbReference>
<evidence type="ECO:0000313" key="12">
    <source>
        <dbReference type="Proteomes" id="UP000756346"/>
    </source>
</evidence>
<dbReference type="InterPro" id="IPR036855">
    <property type="entry name" value="Znf_CCCH_sf"/>
</dbReference>
<protein>
    <recommendedName>
        <fullName evidence="13">CCCH zinc finger and RRM domain-containing protein</fullName>
    </recommendedName>
</protein>
<dbReference type="Gene3D" id="3.30.70.330">
    <property type="match status" value="1"/>
</dbReference>
<dbReference type="InterPro" id="IPR000571">
    <property type="entry name" value="Znf_CCCH"/>
</dbReference>
<dbReference type="SUPFAM" id="SSF90229">
    <property type="entry name" value="CCCH zinc finger"/>
    <property type="match status" value="1"/>
</dbReference>
<gene>
    <name evidence="11" type="ORF">B0I36DRAFT_122718</name>
</gene>
<feature type="compositionally biased region" description="Low complexity" evidence="8">
    <location>
        <begin position="663"/>
        <end position="674"/>
    </location>
</feature>
<dbReference type="InterPro" id="IPR012677">
    <property type="entry name" value="Nucleotide-bd_a/b_plait_sf"/>
</dbReference>
<feature type="compositionally biased region" description="Acidic residues" evidence="8">
    <location>
        <begin position="679"/>
        <end position="698"/>
    </location>
</feature>
<feature type="domain" description="RRM" evidence="9">
    <location>
        <begin position="338"/>
        <end position="410"/>
    </location>
</feature>
<feature type="region of interest" description="Disordered" evidence="8">
    <location>
        <begin position="663"/>
        <end position="728"/>
    </location>
</feature>
<evidence type="ECO:0000259" key="10">
    <source>
        <dbReference type="PROSITE" id="PS50103"/>
    </source>
</evidence>
<accession>A0A9P8Y6Z9</accession>
<reference evidence="11" key="1">
    <citation type="journal article" date="2021" name="Nat. Commun.">
        <title>Genetic determinants of endophytism in the Arabidopsis root mycobiome.</title>
        <authorList>
            <person name="Mesny F."/>
            <person name="Miyauchi S."/>
            <person name="Thiergart T."/>
            <person name="Pickel B."/>
            <person name="Atanasova L."/>
            <person name="Karlsson M."/>
            <person name="Huettel B."/>
            <person name="Barry K.W."/>
            <person name="Haridas S."/>
            <person name="Chen C."/>
            <person name="Bauer D."/>
            <person name="Andreopoulos W."/>
            <person name="Pangilinan J."/>
            <person name="LaButti K."/>
            <person name="Riley R."/>
            <person name="Lipzen A."/>
            <person name="Clum A."/>
            <person name="Drula E."/>
            <person name="Henrissat B."/>
            <person name="Kohler A."/>
            <person name="Grigoriev I.V."/>
            <person name="Martin F.M."/>
            <person name="Hacquard S."/>
        </authorList>
    </citation>
    <scope>NUCLEOTIDE SEQUENCE</scope>
    <source>
        <strain evidence="11">MPI-CAGE-CH-0230</strain>
    </source>
</reference>
<dbReference type="GO" id="GO:0003723">
    <property type="term" value="F:RNA binding"/>
    <property type="evidence" value="ECO:0007669"/>
    <property type="project" value="UniProtKB-UniRule"/>
</dbReference>
<feature type="region of interest" description="Disordered" evidence="8">
    <location>
        <begin position="88"/>
        <end position="140"/>
    </location>
</feature>
<dbReference type="Pfam" id="PF01480">
    <property type="entry name" value="PWI"/>
    <property type="match status" value="1"/>
</dbReference>
<dbReference type="CDD" id="cd12257">
    <property type="entry name" value="RRM1_RBM26_like"/>
    <property type="match status" value="1"/>
</dbReference>
<dbReference type="Pfam" id="PF00076">
    <property type="entry name" value="RRM_1"/>
    <property type="match status" value="1"/>
</dbReference>
<dbReference type="AlphaFoldDB" id="A0A9P8Y6Z9"/>
<dbReference type="GO" id="GO:0008270">
    <property type="term" value="F:zinc ion binding"/>
    <property type="evidence" value="ECO:0007669"/>
    <property type="project" value="UniProtKB-KW"/>
</dbReference>
<dbReference type="InterPro" id="IPR002483">
    <property type="entry name" value="PWI_dom"/>
</dbReference>
<dbReference type="PANTHER" id="PTHR14398">
    <property type="entry name" value="RNA RECOGNITION RRM/RNP DOMAIN"/>
    <property type="match status" value="1"/>
</dbReference>
<dbReference type="EMBL" id="JAGTJQ010000005">
    <property type="protein sequence ID" value="KAH7031419.1"/>
    <property type="molecule type" value="Genomic_DNA"/>
</dbReference>
<evidence type="ECO:0000256" key="5">
    <source>
        <dbReference type="ARBA" id="ARBA00043866"/>
    </source>
</evidence>
<feature type="zinc finger region" description="C3H1-type" evidence="7">
    <location>
        <begin position="227"/>
        <end position="255"/>
    </location>
</feature>
<evidence type="ECO:0000256" key="4">
    <source>
        <dbReference type="ARBA" id="ARBA00022884"/>
    </source>
</evidence>
<evidence type="ECO:0000256" key="2">
    <source>
        <dbReference type="ARBA" id="ARBA00022771"/>
    </source>
</evidence>
<keyword evidence="2 7" id="KW-0863">Zinc-finger</keyword>
<evidence type="ECO:0000256" key="7">
    <source>
        <dbReference type="PROSITE-ProRule" id="PRU00723"/>
    </source>
</evidence>
<evidence type="ECO:0000256" key="1">
    <source>
        <dbReference type="ARBA" id="ARBA00022723"/>
    </source>
</evidence>
<dbReference type="SUPFAM" id="SSF54928">
    <property type="entry name" value="RNA-binding domain, RBD"/>
    <property type="match status" value="1"/>
</dbReference>
<dbReference type="SMART" id="SM00360">
    <property type="entry name" value="RRM"/>
    <property type="match status" value="1"/>
</dbReference>
<dbReference type="Proteomes" id="UP000756346">
    <property type="component" value="Unassembled WGS sequence"/>
</dbReference>
<evidence type="ECO:0000256" key="3">
    <source>
        <dbReference type="ARBA" id="ARBA00022833"/>
    </source>
</evidence>
<feature type="compositionally biased region" description="Acidic residues" evidence="8">
    <location>
        <begin position="717"/>
        <end position="728"/>
    </location>
</feature>
<evidence type="ECO:0000256" key="6">
    <source>
        <dbReference type="PROSITE-ProRule" id="PRU00176"/>
    </source>
</evidence>
<evidence type="ECO:0000259" key="9">
    <source>
        <dbReference type="PROSITE" id="PS50102"/>
    </source>
</evidence>
<dbReference type="PROSITE" id="PS50103">
    <property type="entry name" value="ZF_C3H1"/>
    <property type="match status" value="1"/>
</dbReference>
<dbReference type="RefSeq" id="XP_046013099.1">
    <property type="nucleotide sequence ID" value="XM_046148062.1"/>
</dbReference>
<feature type="region of interest" description="Disordered" evidence="8">
    <location>
        <begin position="520"/>
        <end position="540"/>
    </location>
</feature>
<feature type="compositionally biased region" description="Basic and acidic residues" evidence="8">
    <location>
        <begin position="445"/>
        <end position="465"/>
    </location>
</feature>
<keyword evidence="12" id="KW-1185">Reference proteome</keyword>
<dbReference type="PANTHER" id="PTHR14398:SF0">
    <property type="entry name" value="ZINC FINGER PROTEIN SWM"/>
    <property type="match status" value="1"/>
</dbReference>
<dbReference type="PROSITE" id="PS50102">
    <property type="entry name" value="RRM"/>
    <property type="match status" value="1"/>
</dbReference>